<protein>
    <submittedName>
        <fullName evidence="1">Two component regulator propeller</fullName>
    </submittedName>
</protein>
<dbReference type="Proteomes" id="UP000320839">
    <property type="component" value="Chromosome"/>
</dbReference>
<dbReference type="Pfam" id="PF07494">
    <property type="entry name" value="Reg_prop"/>
    <property type="match status" value="1"/>
</dbReference>
<name>A0A518FPW7_9PLAN</name>
<sequence length="402" mass="45647">MKLRWFCQTLFVFLFLTLTIPLTAAEKPERLIPQKIDLQPTSMKEGWIQWGTLGDPRIGAVSYRERITALHGFQNEVWVGTSHGKLLTQSAEGWVLQGQLPEAQITGIAVESPEKVWLSTSEGIRRLDRQPDQSWNVATYRQYYQGHPAFVSGAYIPGEDARRLWGYVDDIYFPRQEKAYAPFVISKEHGLFSWSAGVWHHFLPHYGGANSAWVDLTELFPHRRPTCMREDHQGHLWIGTEGDGLVRFNANGRKYHLREPKNNQPDGTEFSHFGFADFGCNCDRVVNLAVSERAGAGVWAILASFKSGSHLAHYDGLTWSTLSLGKKMVPSCLLEIEPGVLLVGDLNYKNGQVWKVNWRTRRIEPVDGPEHGVRNLVKLADGRVFATSWWGLYEQVKQAKSE</sequence>
<reference evidence="1 2" key="1">
    <citation type="submission" date="2019-02" db="EMBL/GenBank/DDBJ databases">
        <title>Deep-cultivation of Planctomycetes and their phenomic and genomic characterization uncovers novel biology.</title>
        <authorList>
            <person name="Wiegand S."/>
            <person name="Jogler M."/>
            <person name="Boedeker C."/>
            <person name="Pinto D."/>
            <person name="Vollmers J."/>
            <person name="Rivas-Marin E."/>
            <person name="Kohn T."/>
            <person name="Peeters S.H."/>
            <person name="Heuer A."/>
            <person name="Rast P."/>
            <person name="Oberbeckmann S."/>
            <person name="Bunk B."/>
            <person name="Jeske O."/>
            <person name="Meyerdierks A."/>
            <person name="Storesund J.E."/>
            <person name="Kallscheuer N."/>
            <person name="Luecker S."/>
            <person name="Lage O.M."/>
            <person name="Pohl T."/>
            <person name="Merkel B.J."/>
            <person name="Hornburger P."/>
            <person name="Mueller R.-W."/>
            <person name="Bruemmer F."/>
            <person name="Labrenz M."/>
            <person name="Spormann A.M."/>
            <person name="Op den Camp H."/>
            <person name="Overmann J."/>
            <person name="Amann R."/>
            <person name="Jetten M.S.M."/>
            <person name="Mascher T."/>
            <person name="Medema M.H."/>
            <person name="Devos D.P."/>
            <person name="Kaster A.-K."/>
            <person name="Ovreas L."/>
            <person name="Rohde M."/>
            <person name="Galperin M.Y."/>
            <person name="Jogler C."/>
        </authorList>
    </citation>
    <scope>NUCLEOTIDE SEQUENCE [LARGE SCALE GENOMIC DNA]</scope>
    <source>
        <strain evidence="1 2">Pan153</strain>
    </source>
</reference>
<dbReference type="InterPro" id="IPR015943">
    <property type="entry name" value="WD40/YVTN_repeat-like_dom_sf"/>
</dbReference>
<dbReference type="SUPFAM" id="SSF101898">
    <property type="entry name" value="NHL repeat"/>
    <property type="match status" value="1"/>
</dbReference>
<dbReference type="Gene3D" id="2.130.10.10">
    <property type="entry name" value="YVTN repeat-like/Quinoprotein amine dehydrogenase"/>
    <property type="match status" value="2"/>
</dbReference>
<gene>
    <name evidence="1" type="ORF">Pan153_30510</name>
</gene>
<evidence type="ECO:0000313" key="1">
    <source>
        <dbReference type="EMBL" id="QDV18393.1"/>
    </source>
</evidence>
<accession>A0A518FPW7</accession>
<dbReference type="InterPro" id="IPR011110">
    <property type="entry name" value="Reg_prop"/>
</dbReference>
<evidence type="ECO:0000313" key="2">
    <source>
        <dbReference type="Proteomes" id="UP000320839"/>
    </source>
</evidence>
<dbReference type="AlphaFoldDB" id="A0A518FPW7"/>
<dbReference type="RefSeq" id="WP_197995132.1">
    <property type="nucleotide sequence ID" value="NZ_CP036317.1"/>
</dbReference>
<organism evidence="1 2">
    <name type="scientific">Gimesia panareensis</name>
    <dbReference type="NCBI Taxonomy" id="2527978"/>
    <lineage>
        <taxon>Bacteria</taxon>
        <taxon>Pseudomonadati</taxon>
        <taxon>Planctomycetota</taxon>
        <taxon>Planctomycetia</taxon>
        <taxon>Planctomycetales</taxon>
        <taxon>Planctomycetaceae</taxon>
        <taxon>Gimesia</taxon>
    </lineage>
</organism>
<proteinExistence type="predicted"/>
<dbReference type="EMBL" id="CP036317">
    <property type="protein sequence ID" value="QDV18393.1"/>
    <property type="molecule type" value="Genomic_DNA"/>
</dbReference>